<dbReference type="EMBL" id="CP044543">
    <property type="protein sequence ID" value="QFI72353.1"/>
    <property type="molecule type" value="Genomic_DNA"/>
</dbReference>
<keyword evidence="1" id="KW-1133">Transmembrane helix</keyword>
<keyword evidence="1" id="KW-0812">Transmembrane</keyword>
<accession>A0A5P6P4J0</accession>
<protein>
    <submittedName>
        <fullName evidence="2">Uncharacterized protein</fullName>
    </submittedName>
</protein>
<name>A0A5P6P4J0_9BRAD</name>
<dbReference type="Proteomes" id="UP000325641">
    <property type="component" value="Chromosome"/>
</dbReference>
<reference evidence="3" key="1">
    <citation type="submission" date="2019-10" db="EMBL/GenBank/DDBJ databases">
        <title>Complete Genome Sequence of Bradyrhizobium betae type strain PL7HG1T.</title>
        <authorList>
            <person name="Bromfield E.S.P."/>
            <person name="Cloutier S."/>
        </authorList>
    </citation>
    <scope>NUCLEOTIDE SEQUENCE [LARGE SCALE GENOMIC DNA]</scope>
    <source>
        <strain evidence="3">PL7HG1</strain>
    </source>
</reference>
<feature type="transmembrane region" description="Helical" evidence="1">
    <location>
        <begin position="38"/>
        <end position="57"/>
    </location>
</feature>
<feature type="transmembrane region" description="Helical" evidence="1">
    <location>
        <begin position="63"/>
        <end position="87"/>
    </location>
</feature>
<dbReference type="AlphaFoldDB" id="A0A5P6P4J0"/>
<keyword evidence="1" id="KW-0472">Membrane</keyword>
<sequence length="108" mass="11209">MRPQPLTLETNSGSCVVSTVAIFSLLIGSLLGGRFRIFVLPPVIVLGAAILGAGSAWQGQASAHIVVTILVFASVLQLGYFCGAVLVRLRASAYRGKAAPSFDSQSFG</sequence>
<feature type="transmembrane region" description="Helical" evidence="1">
    <location>
        <begin position="12"/>
        <end position="31"/>
    </location>
</feature>
<evidence type="ECO:0000256" key="1">
    <source>
        <dbReference type="SAM" id="Phobius"/>
    </source>
</evidence>
<dbReference type="KEGG" id="bbet:F8237_08125"/>
<evidence type="ECO:0000313" key="3">
    <source>
        <dbReference type="Proteomes" id="UP000325641"/>
    </source>
</evidence>
<dbReference type="OrthoDB" id="8239535at2"/>
<gene>
    <name evidence="2" type="ORF">F8237_08125</name>
</gene>
<evidence type="ECO:0000313" key="2">
    <source>
        <dbReference type="EMBL" id="QFI72353.1"/>
    </source>
</evidence>
<organism evidence="2 3">
    <name type="scientific">Bradyrhizobium betae</name>
    <dbReference type="NCBI Taxonomy" id="244734"/>
    <lineage>
        <taxon>Bacteria</taxon>
        <taxon>Pseudomonadati</taxon>
        <taxon>Pseudomonadota</taxon>
        <taxon>Alphaproteobacteria</taxon>
        <taxon>Hyphomicrobiales</taxon>
        <taxon>Nitrobacteraceae</taxon>
        <taxon>Bradyrhizobium</taxon>
    </lineage>
</organism>
<proteinExistence type="predicted"/>